<dbReference type="PANTHER" id="PTHR32077:SF54">
    <property type="entry name" value="FASCICLIN-LIKE ARABINOGALACTAN PROTEIN 13-RELATED"/>
    <property type="match status" value="1"/>
</dbReference>
<keyword evidence="3" id="KW-1003">Cell membrane</keyword>
<keyword evidence="4" id="KW-0449">Lipoprotein</keyword>
<feature type="domain" description="FAS1" evidence="12">
    <location>
        <begin position="107"/>
        <end position="250"/>
    </location>
</feature>
<protein>
    <recommendedName>
        <fullName evidence="12">FAS1 domain-containing protein</fullName>
    </recommendedName>
</protein>
<evidence type="ECO:0000256" key="7">
    <source>
        <dbReference type="ARBA" id="ARBA00023136"/>
    </source>
</evidence>
<dbReference type="InterPro" id="IPR045003">
    <property type="entry name" value="FLA_A"/>
</dbReference>
<dbReference type="Gene3D" id="2.30.180.10">
    <property type="entry name" value="FAS1 domain"/>
    <property type="match status" value="1"/>
</dbReference>
<dbReference type="GO" id="GO:0098552">
    <property type="term" value="C:side of membrane"/>
    <property type="evidence" value="ECO:0007669"/>
    <property type="project" value="UniProtKB-KW"/>
</dbReference>
<keyword evidence="4" id="KW-0336">GPI-anchor</keyword>
<gene>
    <name evidence="13" type="ORF">VNO80_27322</name>
</gene>
<accession>A0AAN9LJS3</accession>
<proteinExistence type="inferred from homology"/>
<dbReference type="Proteomes" id="UP001374584">
    <property type="component" value="Unassembled WGS sequence"/>
</dbReference>
<dbReference type="PANTHER" id="PTHR32077">
    <property type="entry name" value="FASCICLIN-LIKE ARABINOGALACTAN PROTEIN"/>
    <property type="match status" value="1"/>
</dbReference>
<evidence type="ECO:0000256" key="3">
    <source>
        <dbReference type="ARBA" id="ARBA00022475"/>
    </source>
</evidence>
<comment type="subcellular location">
    <subcellularLocation>
        <location evidence="1">Cell membrane</location>
        <topology evidence="1">Lipid-anchor</topology>
        <topology evidence="1">GPI-anchor</topology>
    </subcellularLocation>
</comment>
<feature type="transmembrane region" description="Helical" evidence="11">
    <location>
        <begin position="66"/>
        <end position="92"/>
    </location>
</feature>
<evidence type="ECO:0000256" key="10">
    <source>
        <dbReference type="SAM" id="MobiDB-lite"/>
    </source>
</evidence>
<evidence type="ECO:0000256" key="2">
    <source>
        <dbReference type="ARBA" id="ARBA00007843"/>
    </source>
</evidence>
<evidence type="ECO:0000256" key="6">
    <source>
        <dbReference type="ARBA" id="ARBA00022974"/>
    </source>
</evidence>
<dbReference type="AlphaFoldDB" id="A0AAN9LJS3"/>
<evidence type="ECO:0000256" key="1">
    <source>
        <dbReference type="ARBA" id="ARBA00004609"/>
    </source>
</evidence>
<evidence type="ECO:0000313" key="13">
    <source>
        <dbReference type="EMBL" id="KAK7335469.1"/>
    </source>
</evidence>
<dbReference type="InterPro" id="IPR036378">
    <property type="entry name" value="FAS1_dom_sf"/>
</dbReference>
<dbReference type="Pfam" id="PF02469">
    <property type="entry name" value="Fasciclin"/>
    <property type="match status" value="1"/>
</dbReference>
<keyword evidence="5" id="KW-0732">Signal</keyword>
<keyword evidence="8" id="KW-0325">Glycoprotein</keyword>
<keyword evidence="14" id="KW-1185">Reference proteome</keyword>
<keyword evidence="11" id="KW-1133">Transmembrane helix</keyword>
<reference evidence="13 14" key="1">
    <citation type="submission" date="2024-01" db="EMBL/GenBank/DDBJ databases">
        <title>The genomes of 5 underutilized Papilionoideae crops provide insights into root nodulation and disease resistanc.</title>
        <authorList>
            <person name="Jiang F."/>
        </authorList>
    </citation>
    <scope>NUCLEOTIDE SEQUENCE [LARGE SCALE GENOMIC DNA]</scope>
    <source>
        <strain evidence="13">JINMINGXINNONG_FW02</strain>
        <tissue evidence="13">Leaves</tissue>
    </source>
</reference>
<dbReference type="GO" id="GO:0005886">
    <property type="term" value="C:plasma membrane"/>
    <property type="evidence" value="ECO:0007669"/>
    <property type="project" value="UniProtKB-SubCell"/>
</dbReference>
<dbReference type="InterPro" id="IPR000782">
    <property type="entry name" value="FAS1_domain"/>
</dbReference>
<evidence type="ECO:0000256" key="9">
    <source>
        <dbReference type="ARBA" id="ARBA00024686"/>
    </source>
</evidence>
<dbReference type="PROSITE" id="PS50213">
    <property type="entry name" value="FAS1"/>
    <property type="match status" value="1"/>
</dbReference>
<dbReference type="EMBL" id="JAYMYR010000010">
    <property type="protein sequence ID" value="KAK7335469.1"/>
    <property type="molecule type" value="Genomic_DNA"/>
</dbReference>
<dbReference type="GO" id="GO:0009834">
    <property type="term" value="P:plant-type secondary cell wall biogenesis"/>
    <property type="evidence" value="ECO:0007669"/>
    <property type="project" value="UniProtKB-ARBA"/>
</dbReference>
<evidence type="ECO:0000256" key="4">
    <source>
        <dbReference type="ARBA" id="ARBA00022622"/>
    </source>
</evidence>
<comment type="function">
    <text evidence="9">May be a cell surface adhesion protein.</text>
</comment>
<organism evidence="13 14">
    <name type="scientific">Phaseolus coccineus</name>
    <name type="common">Scarlet runner bean</name>
    <name type="synonym">Phaseolus multiflorus</name>
    <dbReference type="NCBI Taxonomy" id="3886"/>
    <lineage>
        <taxon>Eukaryota</taxon>
        <taxon>Viridiplantae</taxon>
        <taxon>Streptophyta</taxon>
        <taxon>Embryophyta</taxon>
        <taxon>Tracheophyta</taxon>
        <taxon>Spermatophyta</taxon>
        <taxon>Magnoliopsida</taxon>
        <taxon>eudicotyledons</taxon>
        <taxon>Gunneridae</taxon>
        <taxon>Pentapetalae</taxon>
        <taxon>rosids</taxon>
        <taxon>fabids</taxon>
        <taxon>Fabales</taxon>
        <taxon>Fabaceae</taxon>
        <taxon>Papilionoideae</taxon>
        <taxon>50 kb inversion clade</taxon>
        <taxon>NPAAA clade</taxon>
        <taxon>indigoferoid/millettioid clade</taxon>
        <taxon>Phaseoleae</taxon>
        <taxon>Phaseolus</taxon>
    </lineage>
</organism>
<evidence type="ECO:0000259" key="12">
    <source>
        <dbReference type="PROSITE" id="PS50213"/>
    </source>
</evidence>
<feature type="transmembrane region" description="Helical" evidence="11">
    <location>
        <begin position="302"/>
        <end position="318"/>
    </location>
</feature>
<evidence type="ECO:0000256" key="11">
    <source>
        <dbReference type="SAM" id="Phobius"/>
    </source>
</evidence>
<keyword evidence="6" id="KW-0654">Proteoglycan</keyword>
<evidence type="ECO:0000256" key="8">
    <source>
        <dbReference type="ARBA" id="ARBA00023180"/>
    </source>
</evidence>
<comment type="caution">
    <text evidence="13">The sequence shown here is derived from an EMBL/GenBank/DDBJ whole genome shotgun (WGS) entry which is preliminary data.</text>
</comment>
<sequence length="319" mass="34108">MSYYPLTFCAFSGSHLSTKPFLIAICKPRASSCQQSLNNQTPTPKPNKNPSILHTPPHTFSSLPTFYRFTLLLNMAFTSLILILFGSFCLILRTQAQAQAPAPSSGAVDLVAILQKGGQYTTLIRLLNDSQQLTQIQSQLKSNSQGFTLFAPTDNAFQNLKSGALNHLSDEQKVQLILYHVTPKYYSLADLLTVSNPVRTQASGSDGSWGLNFTGQGNQVNVSSGVVETQVNNALRQQFPLAVYQVDKVLLPEELFGEKSPAAPSPKSPKSSPETTTVGKAGGAPSPSSEGQKDNGAAERNVGFGVILGVGLICMGALS</sequence>
<keyword evidence="7 11" id="KW-0472">Membrane</keyword>
<feature type="region of interest" description="Disordered" evidence="10">
    <location>
        <begin position="257"/>
        <end position="298"/>
    </location>
</feature>
<evidence type="ECO:0000256" key="5">
    <source>
        <dbReference type="ARBA" id="ARBA00022729"/>
    </source>
</evidence>
<comment type="similarity">
    <text evidence="2">Belongs to the fasciclin-like AGP family.</text>
</comment>
<dbReference type="SMART" id="SM00554">
    <property type="entry name" value="FAS1"/>
    <property type="match status" value="1"/>
</dbReference>
<keyword evidence="11" id="KW-0812">Transmembrane</keyword>
<dbReference type="FunFam" id="2.30.180.10:FF:000006">
    <property type="entry name" value="Fasciclin-like arabinogalactan protein 11"/>
    <property type="match status" value="1"/>
</dbReference>
<name>A0AAN9LJS3_PHACN</name>
<dbReference type="SUPFAM" id="SSF82153">
    <property type="entry name" value="FAS1 domain"/>
    <property type="match status" value="1"/>
</dbReference>
<evidence type="ECO:0000313" key="14">
    <source>
        <dbReference type="Proteomes" id="UP001374584"/>
    </source>
</evidence>